<dbReference type="Gene3D" id="3.20.20.100">
    <property type="entry name" value="NADP-dependent oxidoreductase domain"/>
    <property type="match status" value="1"/>
</dbReference>
<dbReference type="AlphaFoldDB" id="A0A2M9G6V8"/>
<keyword evidence="1" id="KW-0560">Oxidoreductase</keyword>
<evidence type="ECO:0000259" key="2">
    <source>
        <dbReference type="Pfam" id="PF00248"/>
    </source>
</evidence>
<proteinExistence type="predicted"/>
<dbReference type="SUPFAM" id="SSF51430">
    <property type="entry name" value="NAD(P)-linked oxidoreductase"/>
    <property type="match status" value="1"/>
</dbReference>
<organism evidence="3 4">
    <name type="scientific">Minwuia thermotolerans</name>
    <dbReference type="NCBI Taxonomy" id="2056226"/>
    <lineage>
        <taxon>Bacteria</taxon>
        <taxon>Pseudomonadati</taxon>
        <taxon>Pseudomonadota</taxon>
        <taxon>Alphaproteobacteria</taxon>
        <taxon>Minwuiales</taxon>
        <taxon>Minwuiaceae</taxon>
        <taxon>Minwuia</taxon>
    </lineage>
</organism>
<dbReference type="GO" id="GO:0016491">
    <property type="term" value="F:oxidoreductase activity"/>
    <property type="evidence" value="ECO:0007669"/>
    <property type="project" value="UniProtKB-KW"/>
</dbReference>
<name>A0A2M9G6V8_9PROT</name>
<dbReference type="InterPro" id="IPR050523">
    <property type="entry name" value="AKR_Detox_Biosynth"/>
</dbReference>
<dbReference type="EMBL" id="PHIG01000005">
    <property type="protein sequence ID" value="PJK31459.1"/>
    <property type="molecule type" value="Genomic_DNA"/>
</dbReference>
<feature type="domain" description="NADP-dependent oxidoreductase" evidence="2">
    <location>
        <begin position="15"/>
        <end position="317"/>
    </location>
</feature>
<dbReference type="Proteomes" id="UP000229498">
    <property type="component" value="Unassembled WGS sequence"/>
</dbReference>
<dbReference type="GO" id="GO:0005829">
    <property type="term" value="C:cytosol"/>
    <property type="evidence" value="ECO:0007669"/>
    <property type="project" value="TreeGrafter"/>
</dbReference>
<dbReference type="PANTHER" id="PTHR43364:SF4">
    <property type="entry name" value="NAD(P)-LINKED OXIDOREDUCTASE SUPERFAMILY PROTEIN"/>
    <property type="match status" value="1"/>
</dbReference>
<evidence type="ECO:0000313" key="4">
    <source>
        <dbReference type="Proteomes" id="UP000229498"/>
    </source>
</evidence>
<gene>
    <name evidence="3" type="ORF">CVT23_01950</name>
</gene>
<accession>A0A2M9G6V8</accession>
<keyword evidence="4" id="KW-1185">Reference proteome</keyword>
<dbReference type="CDD" id="cd19079">
    <property type="entry name" value="AKR_EcYajO-like"/>
    <property type="match status" value="1"/>
</dbReference>
<evidence type="ECO:0000256" key="1">
    <source>
        <dbReference type="ARBA" id="ARBA00023002"/>
    </source>
</evidence>
<dbReference type="InterPro" id="IPR023210">
    <property type="entry name" value="NADP_OxRdtase_dom"/>
</dbReference>
<evidence type="ECO:0000313" key="3">
    <source>
        <dbReference type="EMBL" id="PJK31459.1"/>
    </source>
</evidence>
<dbReference type="OrthoDB" id="9773828at2"/>
<dbReference type="Pfam" id="PF00248">
    <property type="entry name" value="Aldo_ket_red"/>
    <property type="match status" value="1"/>
</dbReference>
<dbReference type="FunFam" id="3.20.20.100:FF:000004">
    <property type="entry name" value="Oxidoreductase, aldo/keto reductase"/>
    <property type="match status" value="1"/>
</dbReference>
<protein>
    <submittedName>
        <fullName evidence="3">Aldo/keto reductase</fullName>
    </submittedName>
</protein>
<dbReference type="RefSeq" id="WP_109793885.1">
    <property type="nucleotide sequence ID" value="NZ_PHIG01000005.1"/>
</dbReference>
<sequence length="328" mass="36759">MEYVRLGRTGLKVSRLCLGCMTYGDPSQGHHSWVLREDESKPFFREAWEAGINFFDTADMYSIGASEEVTGRALKELAPRDQVVIATKVFNPMSDAPNDRGLSRKHIMAGIDDSLRRLDTDYVDLYQIHRFDYDTPIEETMEALHDCVKAGKVRYIGASSMWARQFIEMQHVAQMNGWTEFVSMQNYYNAAYREEEREVLPWCEDTGVGVIPWSPMARGFLTRRPEGKSIGGTDRAKSDPVAQRIFGRDEDFAVANAVCDVAEAKGLPPAQVALAWVLKNPVVTAPIIGASKPGHIADAVAALSVELSAEECEKIEKPYRPQWPKGHK</sequence>
<comment type="caution">
    <text evidence="3">The sequence shown here is derived from an EMBL/GenBank/DDBJ whole genome shotgun (WGS) entry which is preliminary data.</text>
</comment>
<reference evidence="3 4" key="1">
    <citation type="submission" date="2017-11" db="EMBL/GenBank/DDBJ databases">
        <title>Draft genome sequence of Rhizobiales bacterium SY3-13.</title>
        <authorList>
            <person name="Sun C."/>
        </authorList>
    </citation>
    <scope>NUCLEOTIDE SEQUENCE [LARGE SCALE GENOMIC DNA]</scope>
    <source>
        <strain evidence="3 4">SY3-13</strain>
    </source>
</reference>
<dbReference type="InterPro" id="IPR036812">
    <property type="entry name" value="NAD(P)_OxRdtase_dom_sf"/>
</dbReference>
<dbReference type="PANTHER" id="PTHR43364">
    <property type="entry name" value="NADH-SPECIFIC METHYLGLYOXAL REDUCTASE-RELATED"/>
    <property type="match status" value="1"/>
</dbReference>